<dbReference type="Pfam" id="PF02585">
    <property type="entry name" value="PIG-L"/>
    <property type="match status" value="1"/>
</dbReference>
<dbReference type="Proteomes" id="UP000632138">
    <property type="component" value="Unassembled WGS sequence"/>
</dbReference>
<name>A0ABS2A755_9ACTN</name>
<sequence length="267" mass="28944">MKPIVIAEGTPEERWREWPEPARWPELPLTDAGTPLIVAPHPDDEILGVAGLMATLGRAELVAVTDGEASHPGSTVHSQTDLARIRRAETDEALRRLGLGDDTVIHRPGQPDGKIDEEPLVELLTGLLSPGRWCLATWREDGHPDHEAVGRAAARACAATGAVLLEYPIWTWHWSTPGDTRVPWDRAWRVPLGQNARKAKRAAIEAFPSQIAPLGPAPADAAILPAHVLARFDRPYEVVFRPAVDGGPAAVRNKTDGPAQVRNGTAR</sequence>
<gene>
    <name evidence="3" type="ORF">JIG36_08925</name>
</gene>
<evidence type="ECO:0000313" key="4">
    <source>
        <dbReference type="Proteomes" id="UP000632138"/>
    </source>
</evidence>
<keyword evidence="1" id="KW-0862">Zinc</keyword>
<evidence type="ECO:0000256" key="1">
    <source>
        <dbReference type="ARBA" id="ARBA00022833"/>
    </source>
</evidence>
<dbReference type="InterPro" id="IPR024078">
    <property type="entry name" value="LmbE-like_dom_sf"/>
</dbReference>
<dbReference type="EMBL" id="JAENHP010000002">
    <property type="protein sequence ID" value="MBM2615674.1"/>
    <property type="molecule type" value="Genomic_DNA"/>
</dbReference>
<accession>A0ABS2A755</accession>
<reference evidence="3 4" key="1">
    <citation type="submission" date="2021-01" db="EMBL/GenBank/DDBJ databases">
        <title>Actinoplanes sp. nov. LDG1-06 isolated from lichen.</title>
        <authorList>
            <person name="Saeng-In P."/>
            <person name="Phongsopitanun W."/>
            <person name="Kanchanasin P."/>
            <person name="Yuki M."/>
            <person name="Kudo T."/>
            <person name="Ohkuma M."/>
            <person name="Tanasupawat S."/>
        </authorList>
    </citation>
    <scope>NUCLEOTIDE SEQUENCE [LARGE SCALE GENOMIC DNA]</scope>
    <source>
        <strain evidence="3 4">LDG1-06</strain>
    </source>
</reference>
<organism evidence="3 4">
    <name type="scientific">Paractinoplanes ovalisporus</name>
    <dbReference type="NCBI Taxonomy" id="2810368"/>
    <lineage>
        <taxon>Bacteria</taxon>
        <taxon>Bacillati</taxon>
        <taxon>Actinomycetota</taxon>
        <taxon>Actinomycetes</taxon>
        <taxon>Micromonosporales</taxon>
        <taxon>Micromonosporaceae</taxon>
        <taxon>Paractinoplanes</taxon>
    </lineage>
</organism>
<evidence type="ECO:0000256" key="2">
    <source>
        <dbReference type="SAM" id="MobiDB-lite"/>
    </source>
</evidence>
<dbReference type="InterPro" id="IPR003737">
    <property type="entry name" value="GlcNAc_PI_deacetylase-related"/>
</dbReference>
<dbReference type="Gene3D" id="3.40.50.10320">
    <property type="entry name" value="LmbE-like"/>
    <property type="match status" value="1"/>
</dbReference>
<keyword evidence="4" id="KW-1185">Reference proteome</keyword>
<protein>
    <submittedName>
        <fullName evidence="3">PIG-L family deacetylase</fullName>
    </submittedName>
</protein>
<dbReference type="PANTHER" id="PTHR12993">
    <property type="entry name" value="N-ACETYLGLUCOSAMINYL-PHOSPHATIDYLINOSITOL DE-N-ACETYLASE-RELATED"/>
    <property type="match status" value="1"/>
</dbReference>
<dbReference type="SUPFAM" id="SSF102588">
    <property type="entry name" value="LmbE-like"/>
    <property type="match status" value="1"/>
</dbReference>
<evidence type="ECO:0000313" key="3">
    <source>
        <dbReference type="EMBL" id="MBM2615674.1"/>
    </source>
</evidence>
<comment type="caution">
    <text evidence="3">The sequence shown here is derived from an EMBL/GenBank/DDBJ whole genome shotgun (WGS) entry which is preliminary data.</text>
</comment>
<dbReference type="PANTHER" id="PTHR12993:SF29">
    <property type="entry name" value="BLR3841 PROTEIN"/>
    <property type="match status" value="1"/>
</dbReference>
<feature type="region of interest" description="Disordered" evidence="2">
    <location>
        <begin position="247"/>
        <end position="267"/>
    </location>
</feature>
<proteinExistence type="predicted"/>